<dbReference type="Proteomes" id="UP001556367">
    <property type="component" value="Unassembled WGS sequence"/>
</dbReference>
<comment type="similarity">
    <text evidence="1">Belongs to the short-chain dehydrogenases/reductases (SDR) family.</text>
</comment>
<evidence type="ECO:0000313" key="5">
    <source>
        <dbReference type="Proteomes" id="UP001556367"/>
    </source>
</evidence>
<dbReference type="PANTHER" id="PTHR24320">
    <property type="entry name" value="RETINOL DEHYDROGENASE"/>
    <property type="match status" value="1"/>
</dbReference>
<name>A0ABR3K028_9AGAR</name>
<dbReference type="PRINTS" id="PR00081">
    <property type="entry name" value="GDHRDH"/>
</dbReference>
<keyword evidence="5" id="KW-1185">Reference proteome</keyword>
<evidence type="ECO:0000256" key="1">
    <source>
        <dbReference type="ARBA" id="ARBA00006484"/>
    </source>
</evidence>
<organism evidence="4 5">
    <name type="scientific">Hohenbuehelia grisea</name>
    <dbReference type="NCBI Taxonomy" id="104357"/>
    <lineage>
        <taxon>Eukaryota</taxon>
        <taxon>Fungi</taxon>
        <taxon>Dikarya</taxon>
        <taxon>Basidiomycota</taxon>
        <taxon>Agaricomycotina</taxon>
        <taxon>Agaricomycetes</taxon>
        <taxon>Agaricomycetidae</taxon>
        <taxon>Agaricales</taxon>
        <taxon>Pleurotineae</taxon>
        <taxon>Pleurotaceae</taxon>
        <taxon>Hohenbuehelia</taxon>
    </lineage>
</organism>
<proteinExistence type="inferred from homology"/>
<keyword evidence="3" id="KW-0560">Oxidoreductase</keyword>
<dbReference type="CDD" id="cd05327">
    <property type="entry name" value="retinol-DH_like_SDR_c_like"/>
    <property type="match status" value="1"/>
</dbReference>
<dbReference type="InterPro" id="IPR036291">
    <property type="entry name" value="NAD(P)-bd_dom_sf"/>
</dbReference>
<accession>A0ABR3K028</accession>
<dbReference type="PANTHER" id="PTHR24320:SF236">
    <property type="entry name" value="SHORT-CHAIN DEHYDROGENASE-RELATED"/>
    <property type="match status" value="1"/>
</dbReference>
<gene>
    <name evidence="4" type="ORF">HGRIS_006397</name>
</gene>
<evidence type="ECO:0000313" key="4">
    <source>
        <dbReference type="EMBL" id="KAL0961452.1"/>
    </source>
</evidence>
<dbReference type="Pfam" id="PF00106">
    <property type="entry name" value="adh_short"/>
    <property type="match status" value="1"/>
</dbReference>
<protein>
    <recommendedName>
        <fullName evidence="6">NAD(P)-binding protein</fullName>
    </recommendedName>
</protein>
<dbReference type="SUPFAM" id="SSF51735">
    <property type="entry name" value="NAD(P)-binding Rossmann-fold domains"/>
    <property type="match status" value="1"/>
</dbReference>
<evidence type="ECO:0008006" key="6">
    <source>
        <dbReference type="Google" id="ProtNLM"/>
    </source>
</evidence>
<dbReference type="EMBL" id="JASNQZ010000001">
    <property type="protein sequence ID" value="KAL0961452.1"/>
    <property type="molecule type" value="Genomic_DNA"/>
</dbReference>
<keyword evidence="2" id="KW-0521">NADP</keyword>
<reference evidence="5" key="1">
    <citation type="submission" date="2024-06" db="EMBL/GenBank/DDBJ databases">
        <title>Multi-omics analyses provide insights into the biosynthesis of the anticancer antibiotic pleurotin in Hohenbuehelia grisea.</title>
        <authorList>
            <person name="Weaver J.A."/>
            <person name="Alberti F."/>
        </authorList>
    </citation>
    <scope>NUCLEOTIDE SEQUENCE [LARGE SCALE GENOMIC DNA]</scope>
    <source>
        <strain evidence="5">T-177</strain>
    </source>
</reference>
<evidence type="ECO:0000256" key="3">
    <source>
        <dbReference type="ARBA" id="ARBA00023002"/>
    </source>
</evidence>
<evidence type="ECO:0000256" key="2">
    <source>
        <dbReference type="ARBA" id="ARBA00022857"/>
    </source>
</evidence>
<dbReference type="InterPro" id="IPR002347">
    <property type="entry name" value="SDR_fam"/>
</dbReference>
<sequence>MGIIASFYDQSYPPKSKFVPDEHIPDLSGQVVIVTGANTGVGKETAKELLKHNAKVYVATRSAEKAAAAIKDLQSETGKEALFLQLDLANLKAIKKAAEEFNSKEKELHVLFNNGGVMTPPVRDITSDGYDLQFGTNVLGHFYFTTLLLPNLTAAAKSSGKPSRVINTSSSMHMIAKTLDFDTFKDGPKRVKLGTTGLYAQSKLGNVVFSNELARRYSDQGIISVSLNPGNLKTDLQRHRTSLERTLMNWMLHPAPYGALTQLWAGTTSDPEALNGKYLIPWARLGKSQPVGEDPALGKKLWEWLEEQVTTV</sequence>
<dbReference type="Gene3D" id="3.40.50.720">
    <property type="entry name" value="NAD(P)-binding Rossmann-like Domain"/>
    <property type="match status" value="1"/>
</dbReference>
<comment type="caution">
    <text evidence="4">The sequence shown here is derived from an EMBL/GenBank/DDBJ whole genome shotgun (WGS) entry which is preliminary data.</text>
</comment>